<comment type="similarity">
    <text evidence="2 6">Belongs to the acyl-CoA dehydrogenase family.</text>
</comment>
<evidence type="ECO:0000256" key="3">
    <source>
        <dbReference type="ARBA" id="ARBA00022630"/>
    </source>
</evidence>
<dbReference type="InterPro" id="IPR006091">
    <property type="entry name" value="Acyl-CoA_Oxase/DH_mid-dom"/>
</dbReference>
<dbReference type="SUPFAM" id="SSF56645">
    <property type="entry name" value="Acyl-CoA dehydrogenase NM domain-like"/>
    <property type="match status" value="1"/>
</dbReference>
<evidence type="ECO:0000259" key="7">
    <source>
        <dbReference type="Pfam" id="PF00441"/>
    </source>
</evidence>
<dbReference type="Pfam" id="PF02771">
    <property type="entry name" value="Acyl-CoA_dh_N"/>
    <property type="match status" value="1"/>
</dbReference>
<reference evidence="10 11" key="1">
    <citation type="submission" date="2019-02" db="EMBL/GenBank/DDBJ databases">
        <title>Polymorphobacter sp. isolated from the lake at the Tibet of China.</title>
        <authorList>
            <person name="Li A."/>
        </authorList>
    </citation>
    <scope>NUCLEOTIDE SEQUENCE [LARGE SCALE GENOMIC DNA]</scope>
    <source>
        <strain evidence="10 11">DJ1R-1</strain>
    </source>
</reference>
<protein>
    <submittedName>
        <fullName evidence="10">Acyl-CoA dehydrogenase</fullName>
    </submittedName>
</protein>
<dbReference type="Gene3D" id="2.40.110.10">
    <property type="entry name" value="Butyryl-CoA Dehydrogenase, subunit A, domain 2"/>
    <property type="match status" value="1"/>
</dbReference>
<dbReference type="OrthoDB" id="9780544at2"/>
<proteinExistence type="inferred from homology"/>
<dbReference type="InterPro" id="IPR009075">
    <property type="entry name" value="AcylCo_DH/oxidase_C"/>
</dbReference>
<comment type="cofactor">
    <cofactor evidence="1 6">
        <name>FAD</name>
        <dbReference type="ChEBI" id="CHEBI:57692"/>
    </cofactor>
</comment>
<keyword evidence="5 6" id="KW-0560">Oxidoreductase</keyword>
<dbReference type="InterPro" id="IPR046373">
    <property type="entry name" value="Acyl-CoA_Oxase/DH_mid-dom_sf"/>
</dbReference>
<dbReference type="PANTHER" id="PTHR43292:SF3">
    <property type="entry name" value="ACYL-COA DEHYDROGENASE FADE29"/>
    <property type="match status" value="1"/>
</dbReference>
<dbReference type="Pfam" id="PF02770">
    <property type="entry name" value="Acyl-CoA_dh_M"/>
    <property type="match status" value="1"/>
</dbReference>
<dbReference type="GO" id="GO:0050660">
    <property type="term" value="F:flavin adenine dinucleotide binding"/>
    <property type="evidence" value="ECO:0007669"/>
    <property type="project" value="InterPro"/>
</dbReference>
<accession>A0A4Y9ELC2</accession>
<dbReference type="AlphaFoldDB" id="A0A4Y9ELC2"/>
<dbReference type="InterPro" id="IPR052161">
    <property type="entry name" value="Mycobact_Acyl-CoA_DH"/>
</dbReference>
<feature type="domain" description="Acyl-CoA dehydrogenase/oxidase N-terminal" evidence="9">
    <location>
        <begin position="9"/>
        <end position="116"/>
    </location>
</feature>
<name>A0A4Y9ELC2_9SPHN</name>
<dbReference type="InterPro" id="IPR037069">
    <property type="entry name" value="AcylCoA_DH/ox_N_sf"/>
</dbReference>
<dbReference type="Pfam" id="PF00441">
    <property type="entry name" value="Acyl-CoA_dh_1"/>
    <property type="match status" value="1"/>
</dbReference>
<comment type="caution">
    <text evidence="10">The sequence shown here is derived from an EMBL/GenBank/DDBJ whole genome shotgun (WGS) entry which is preliminary data.</text>
</comment>
<dbReference type="EMBL" id="SIHO01000003">
    <property type="protein sequence ID" value="TFU01518.1"/>
    <property type="molecule type" value="Genomic_DNA"/>
</dbReference>
<dbReference type="InterPro" id="IPR009100">
    <property type="entry name" value="AcylCoA_DH/oxidase_NM_dom_sf"/>
</dbReference>
<keyword evidence="11" id="KW-1185">Reference proteome</keyword>
<feature type="domain" description="Acyl-CoA dehydrogenase/oxidase C-terminal" evidence="7">
    <location>
        <begin position="229"/>
        <end position="392"/>
    </location>
</feature>
<dbReference type="GO" id="GO:0005886">
    <property type="term" value="C:plasma membrane"/>
    <property type="evidence" value="ECO:0007669"/>
    <property type="project" value="TreeGrafter"/>
</dbReference>
<keyword evidence="4 6" id="KW-0274">FAD</keyword>
<evidence type="ECO:0000256" key="1">
    <source>
        <dbReference type="ARBA" id="ARBA00001974"/>
    </source>
</evidence>
<dbReference type="Proteomes" id="UP000297737">
    <property type="component" value="Unassembled WGS sequence"/>
</dbReference>
<dbReference type="InterPro" id="IPR036250">
    <property type="entry name" value="AcylCo_DH-like_C"/>
</dbReference>
<evidence type="ECO:0000256" key="2">
    <source>
        <dbReference type="ARBA" id="ARBA00009347"/>
    </source>
</evidence>
<evidence type="ECO:0000313" key="11">
    <source>
        <dbReference type="Proteomes" id="UP000297737"/>
    </source>
</evidence>
<dbReference type="PANTHER" id="PTHR43292">
    <property type="entry name" value="ACYL-COA DEHYDROGENASE"/>
    <property type="match status" value="1"/>
</dbReference>
<dbReference type="InterPro" id="IPR013786">
    <property type="entry name" value="AcylCoA_DH/ox_N"/>
</dbReference>
<evidence type="ECO:0000313" key="10">
    <source>
        <dbReference type="EMBL" id="TFU01518.1"/>
    </source>
</evidence>
<evidence type="ECO:0000256" key="4">
    <source>
        <dbReference type="ARBA" id="ARBA00022827"/>
    </source>
</evidence>
<keyword evidence="3 6" id="KW-0285">Flavoprotein</keyword>
<gene>
    <name evidence="10" type="ORF">EUV02_13535</name>
</gene>
<organism evidence="10 11">
    <name type="scientific">Glacieibacterium arshaanense</name>
    <dbReference type="NCBI Taxonomy" id="2511025"/>
    <lineage>
        <taxon>Bacteria</taxon>
        <taxon>Pseudomonadati</taxon>
        <taxon>Pseudomonadota</taxon>
        <taxon>Alphaproteobacteria</taxon>
        <taxon>Sphingomonadales</taxon>
        <taxon>Sphingosinicellaceae</taxon>
        <taxon>Glacieibacterium</taxon>
    </lineage>
</organism>
<evidence type="ECO:0000259" key="9">
    <source>
        <dbReference type="Pfam" id="PF02771"/>
    </source>
</evidence>
<sequence length="394" mass="43029">MDSPAALAAFANEVRDWFARDYPQDILEKTRTGQTLERDDFIRSQAALGARGWAAPHWPVEHGGPGWSALQRQVFENEFSRAGAPTVVPMGLIYVAPVIYTFGTPEQQARWLPDILHSRVFWAQGYSEPQAGSDLAALKTRAVRDGNDYIVNGHKTWTSLGHYADWIFCLVRTSDAPKATAGISFLCIDLKSPGVTVRPIRGLDGRHYLAEVFFDNVRVPVENRIGEEGSGWSTSKYLLANERTWYARVEEKRIAMRRVRALAAVHPSPDAALGAQPAFRAKMAHTDMAIDALEALVARARAGGPNGAGDLASLIKIMATETAQAITELLLELAGELGAPHLPVRTAGWAETLPGRDPFAVPAVADYFMTRAQTIYGGSTEVQKNIIARAVLGL</sequence>
<dbReference type="Gene3D" id="1.10.540.10">
    <property type="entry name" value="Acyl-CoA dehydrogenase/oxidase, N-terminal domain"/>
    <property type="match status" value="1"/>
</dbReference>
<evidence type="ECO:0000256" key="6">
    <source>
        <dbReference type="RuleBase" id="RU362125"/>
    </source>
</evidence>
<evidence type="ECO:0000259" key="8">
    <source>
        <dbReference type="Pfam" id="PF02770"/>
    </source>
</evidence>
<evidence type="ECO:0000256" key="5">
    <source>
        <dbReference type="ARBA" id="ARBA00023002"/>
    </source>
</evidence>
<dbReference type="Gene3D" id="1.20.140.10">
    <property type="entry name" value="Butyryl-CoA Dehydrogenase, subunit A, domain 3"/>
    <property type="match status" value="1"/>
</dbReference>
<feature type="domain" description="Acyl-CoA oxidase/dehydrogenase middle" evidence="8">
    <location>
        <begin position="123"/>
        <end position="217"/>
    </location>
</feature>
<dbReference type="SUPFAM" id="SSF47203">
    <property type="entry name" value="Acyl-CoA dehydrogenase C-terminal domain-like"/>
    <property type="match status" value="1"/>
</dbReference>
<dbReference type="GO" id="GO:0016627">
    <property type="term" value="F:oxidoreductase activity, acting on the CH-CH group of donors"/>
    <property type="evidence" value="ECO:0007669"/>
    <property type="project" value="InterPro"/>
</dbReference>